<dbReference type="PANTHER" id="PTHR24414">
    <property type="entry name" value="F-BOX/KELCH-REPEAT PROTEIN SKIP4"/>
    <property type="match status" value="1"/>
</dbReference>
<evidence type="ECO:0000256" key="1">
    <source>
        <dbReference type="SAM" id="MobiDB-lite"/>
    </source>
</evidence>
<feature type="region of interest" description="Disordered" evidence="1">
    <location>
        <begin position="1"/>
        <end position="21"/>
    </location>
</feature>
<dbReference type="AlphaFoldDB" id="R0HVG0"/>
<dbReference type="PANTHER" id="PTHR24414:SF65">
    <property type="entry name" value="F-BOX DOMAIN-CONTAINING PROTEIN"/>
    <property type="match status" value="1"/>
</dbReference>
<protein>
    <recommendedName>
        <fullName evidence="2">FKB95-like N-terminal Kelch domain-containing protein</fullName>
    </recommendedName>
</protein>
<dbReference type="SMART" id="SM00612">
    <property type="entry name" value="Kelch"/>
    <property type="match status" value="2"/>
</dbReference>
<evidence type="ECO:0000313" key="3">
    <source>
        <dbReference type="EMBL" id="EOA29405.1"/>
    </source>
</evidence>
<dbReference type="Proteomes" id="UP000029121">
    <property type="component" value="Unassembled WGS sequence"/>
</dbReference>
<evidence type="ECO:0000259" key="2">
    <source>
        <dbReference type="Pfam" id="PF25210"/>
    </source>
</evidence>
<organism evidence="3 4">
    <name type="scientific">Capsella rubella</name>
    <dbReference type="NCBI Taxonomy" id="81985"/>
    <lineage>
        <taxon>Eukaryota</taxon>
        <taxon>Viridiplantae</taxon>
        <taxon>Streptophyta</taxon>
        <taxon>Embryophyta</taxon>
        <taxon>Tracheophyta</taxon>
        <taxon>Spermatophyta</taxon>
        <taxon>Magnoliopsida</taxon>
        <taxon>eudicotyledons</taxon>
        <taxon>Gunneridae</taxon>
        <taxon>Pentapetalae</taxon>
        <taxon>rosids</taxon>
        <taxon>malvids</taxon>
        <taxon>Brassicales</taxon>
        <taxon>Brassicaceae</taxon>
        <taxon>Camelineae</taxon>
        <taxon>Capsella</taxon>
    </lineage>
</organism>
<reference evidence="4" key="1">
    <citation type="journal article" date="2013" name="Nat. Genet.">
        <title>The Capsella rubella genome and the genomic consequences of rapid mating system evolution.</title>
        <authorList>
            <person name="Slotte T."/>
            <person name="Hazzouri K.M."/>
            <person name="Agren J.A."/>
            <person name="Koenig D."/>
            <person name="Maumus F."/>
            <person name="Guo Y.L."/>
            <person name="Steige K."/>
            <person name="Platts A.E."/>
            <person name="Escobar J.S."/>
            <person name="Newman L.K."/>
            <person name="Wang W."/>
            <person name="Mandakova T."/>
            <person name="Vello E."/>
            <person name="Smith L.M."/>
            <person name="Henz S.R."/>
            <person name="Steffen J."/>
            <person name="Takuno S."/>
            <person name="Brandvain Y."/>
            <person name="Coop G."/>
            <person name="Andolfatto P."/>
            <person name="Hu T.T."/>
            <person name="Blanchette M."/>
            <person name="Clark R.M."/>
            <person name="Quesneville H."/>
            <person name="Nordborg M."/>
            <person name="Gaut B.S."/>
            <person name="Lysak M.A."/>
            <person name="Jenkins J."/>
            <person name="Grimwood J."/>
            <person name="Chapman J."/>
            <person name="Prochnik S."/>
            <person name="Shu S."/>
            <person name="Rokhsar D."/>
            <person name="Schmutz J."/>
            <person name="Weigel D."/>
            <person name="Wright S.I."/>
        </authorList>
    </citation>
    <scope>NUCLEOTIDE SEQUENCE [LARGE SCALE GENOMIC DNA]</scope>
    <source>
        <strain evidence="4">cv. Monte Gargano</strain>
    </source>
</reference>
<feature type="domain" description="FKB95-like N-terminal Kelch" evidence="2">
    <location>
        <begin position="90"/>
        <end position="338"/>
    </location>
</feature>
<dbReference type="EMBL" id="KB870808">
    <property type="protein sequence ID" value="EOA29405.1"/>
    <property type="molecule type" value="Genomic_DNA"/>
</dbReference>
<proteinExistence type="predicted"/>
<gene>
    <name evidence="3" type="ORF">CARUB_v10025695mg</name>
</gene>
<dbReference type="eggNOG" id="KOG1072">
    <property type="taxonomic scope" value="Eukaryota"/>
</dbReference>
<keyword evidence="4" id="KW-1185">Reference proteome</keyword>
<dbReference type="Gene3D" id="2.120.10.80">
    <property type="entry name" value="Kelch-type beta propeller"/>
    <property type="match status" value="1"/>
</dbReference>
<name>R0HVG0_9BRAS</name>
<dbReference type="InterPro" id="IPR015915">
    <property type="entry name" value="Kelch-typ_b-propeller"/>
</dbReference>
<sequence>MAIISETSDDVSNKKPQEEENLAPVTQHIPEGLAERILLRVKRCHYPKLSLFSGSFRNVVASPILYQSRLQLGISEPVLYASIGSPRNSWYILNRNAPRKISLRLSEVRSLPPMNLGSAVVTIGYEMYVIGGDDGRSRYTSDFFLIDCRFHTCSSLPSMQKRRHRPAAGVFDGKIYVIGGCDGPMSGYNWIEVFDRETQIWSSVPVAGPDPLYTCNFLAYVVIQEKIYIKDPQTYLTYEPRHGLLQDLGIGIHRRWHKECCVVEDMLYSISPCSVRNFLLECDPSDMFWEPVIGCKLANVSGKLMVLGPTNVTYGRIDVWCVEISLERRQSSPTRGKTVSMWRVLKSVKSPSIDLCCPVTF</sequence>
<dbReference type="InterPro" id="IPR050354">
    <property type="entry name" value="F-box/kelch-repeat_ARATH"/>
</dbReference>
<dbReference type="Pfam" id="PF25210">
    <property type="entry name" value="Kelch_FKB95"/>
    <property type="match status" value="1"/>
</dbReference>
<dbReference type="InterPro" id="IPR057499">
    <property type="entry name" value="Kelch_FKB95"/>
</dbReference>
<evidence type="ECO:0000313" key="4">
    <source>
        <dbReference type="Proteomes" id="UP000029121"/>
    </source>
</evidence>
<dbReference type="SUPFAM" id="SSF117281">
    <property type="entry name" value="Kelch motif"/>
    <property type="match status" value="1"/>
</dbReference>
<accession>R0HVG0</accession>
<dbReference type="InterPro" id="IPR006652">
    <property type="entry name" value="Kelch_1"/>
</dbReference>